<evidence type="ECO:0000256" key="2">
    <source>
        <dbReference type="SAM" id="Phobius"/>
    </source>
</evidence>
<keyword evidence="2" id="KW-1133">Transmembrane helix</keyword>
<dbReference type="EMBL" id="MAEI02000001">
    <property type="protein sequence ID" value="MEO1782441.1"/>
    <property type="molecule type" value="Genomic_DNA"/>
</dbReference>
<dbReference type="SUPFAM" id="SSF53955">
    <property type="entry name" value="Lysozyme-like"/>
    <property type="match status" value="1"/>
</dbReference>
<evidence type="ECO:0000259" key="3">
    <source>
        <dbReference type="Pfam" id="PF13702"/>
    </source>
</evidence>
<gene>
    <name evidence="4" type="ORF">BAU18_002035</name>
</gene>
<reference evidence="4" key="2">
    <citation type="submission" date="2024-02" db="EMBL/GenBank/DDBJ databases">
        <title>The Genome Sequence of Enterococcus diestrammenae JM9A.</title>
        <authorList>
            <person name="Earl A."/>
            <person name="Manson A."/>
            <person name="Gilmore M."/>
            <person name="Sanders J."/>
            <person name="Shea T."/>
            <person name="Howe W."/>
            <person name="Livny J."/>
            <person name="Cuomo C."/>
            <person name="Neafsey D."/>
            <person name="Birren B."/>
        </authorList>
    </citation>
    <scope>NUCLEOTIDE SEQUENCE</scope>
    <source>
        <strain evidence="4">JM9A</strain>
    </source>
</reference>
<feature type="transmembrane region" description="Helical" evidence="2">
    <location>
        <begin position="12"/>
        <end position="32"/>
    </location>
</feature>
<dbReference type="InterPro" id="IPR047194">
    <property type="entry name" value="CwlT-like_lysozyme"/>
</dbReference>
<organism evidence="4 5">
    <name type="scientific">Enterococcus diestrammenae</name>
    <dbReference type="NCBI Taxonomy" id="1155073"/>
    <lineage>
        <taxon>Bacteria</taxon>
        <taxon>Bacillati</taxon>
        <taxon>Bacillota</taxon>
        <taxon>Bacilli</taxon>
        <taxon>Lactobacillales</taxon>
        <taxon>Enterococcaceae</taxon>
        <taxon>Enterococcus</taxon>
    </lineage>
</organism>
<feature type="domain" description="CwlT-like lysozyme" evidence="3">
    <location>
        <begin position="33"/>
        <end position="195"/>
    </location>
</feature>
<keyword evidence="5" id="KW-1185">Reference proteome</keyword>
<dbReference type="Proteomes" id="UP001429357">
    <property type="component" value="Unassembled WGS sequence"/>
</dbReference>
<reference evidence="4" key="1">
    <citation type="submission" date="2016-06" db="EMBL/GenBank/DDBJ databases">
        <authorList>
            <person name="Van Tyne D."/>
        </authorList>
    </citation>
    <scope>NUCLEOTIDE SEQUENCE</scope>
    <source>
        <strain evidence="4">JM9A</strain>
    </source>
</reference>
<comment type="subcellular location">
    <subcellularLocation>
        <location evidence="1">Cell surface</location>
    </subcellularLocation>
</comment>
<name>A0ABV0F5L7_9ENTE</name>
<proteinExistence type="predicted"/>
<evidence type="ECO:0000313" key="4">
    <source>
        <dbReference type="EMBL" id="MEO1782441.1"/>
    </source>
</evidence>
<dbReference type="CDD" id="cd16891">
    <property type="entry name" value="CwlT-like"/>
    <property type="match status" value="1"/>
</dbReference>
<dbReference type="Gene3D" id="1.10.530.10">
    <property type="match status" value="1"/>
</dbReference>
<evidence type="ECO:0000256" key="1">
    <source>
        <dbReference type="ARBA" id="ARBA00004241"/>
    </source>
</evidence>
<dbReference type="InterPro" id="IPR023346">
    <property type="entry name" value="Lysozyme-like_dom_sf"/>
</dbReference>
<evidence type="ECO:0000313" key="5">
    <source>
        <dbReference type="Proteomes" id="UP001429357"/>
    </source>
</evidence>
<protein>
    <recommendedName>
        <fullName evidence="3">CwlT-like lysozyme domain-containing protein</fullName>
    </recommendedName>
</protein>
<keyword evidence="2" id="KW-0812">Transmembrane</keyword>
<dbReference type="RefSeq" id="WP_161869144.1">
    <property type="nucleotide sequence ID" value="NZ_MAEI02000001.1"/>
</dbReference>
<keyword evidence="2" id="KW-0472">Membrane</keyword>
<dbReference type="Pfam" id="PF13702">
    <property type="entry name" value="Lysozyme_like"/>
    <property type="match status" value="1"/>
</dbReference>
<comment type="caution">
    <text evidence="4">The sequence shown here is derived from an EMBL/GenBank/DDBJ whole genome shotgun (WGS) entry which is preliminary data.</text>
</comment>
<sequence>MVKRICKILLKLGLLILIVGAVYLGFRNYMILKDVHQYDDEIATAAKKYDVDDQTDLISAIIFTETKGRHEDLMQSSESRYGEAGQISSEADSIDAGVAFLAEALKAADEAGCNESTAIQAYNFGLDYIDYVAKNGGKNTKKIAESYSRDVLSPQLGNDQQSKYRYWGLHSLLYNGGYLYHNGGNLFYSEIVQWNQWKIEMTKFLF</sequence>
<accession>A0ABV0F5L7</accession>